<dbReference type="Proteomes" id="UP001595904">
    <property type="component" value="Unassembled WGS sequence"/>
</dbReference>
<proteinExistence type="predicted"/>
<dbReference type="InterPro" id="IPR004045">
    <property type="entry name" value="Glutathione_S-Trfase_N"/>
</dbReference>
<dbReference type="CDD" id="cd03060">
    <property type="entry name" value="GST_N_Omega_like"/>
    <property type="match status" value="1"/>
</dbReference>
<dbReference type="SFLD" id="SFLDS00019">
    <property type="entry name" value="Glutathione_Transferase_(cytos"/>
    <property type="match status" value="1"/>
</dbReference>
<dbReference type="Pfam" id="PF13417">
    <property type="entry name" value="GST_N_3"/>
    <property type="match status" value="1"/>
</dbReference>
<evidence type="ECO:0000259" key="1">
    <source>
        <dbReference type="PROSITE" id="PS50404"/>
    </source>
</evidence>
<comment type="caution">
    <text evidence="3">The sequence shown here is derived from an EMBL/GenBank/DDBJ whole genome shotgun (WGS) entry which is preliminary data.</text>
</comment>
<dbReference type="InterPro" id="IPR040079">
    <property type="entry name" value="Glutathione_S-Trfase"/>
</dbReference>
<dbReference type="InterPro" id="IPR050983">
    <property type="entry name" value="GST_Omega/HSP26"/>
</dbReference>
<dbReference type="CDD" id="cd03196">
    <property type="entry name" value="GST_C_5"/>
    <property type="match status" value="1"/>
</dbReference>
<dbReference type="RefSeq" id="WP_380595229.1">
    <property type="nucleotide sequence ID" value="NZ_JBHSDU010000001.1"/>
</dbReference>
<dbReference type="PROSITE" id="PS50405">
    <property type="entry name" value="GST_CTER"/>
    <property type="match status" value="1"/>
</dbReference>
<dbReference type="SUPFAM" id="SSF47616">
    <property type="entry name" value="GST C-terminal domain-like"/>
    <property type="match status" value="1"/>
</dbReference>
<dbReference type="PANTHER" id="PTHR43968">
    <property type="match status" value="1"/>
</dbReference>
<feature type="domain" description="GST N-terminal" evidence="1">
    <location>
        <begin position="4"/>
        <end position="83"/>
    </location>
</feature>
<gene>
    <name evidence="3" type="ORF">ACFPN2_04075</name>
</gene>
<dbReference type="InterPro" id="IPR036282">
    <property type="entry name" value="Glutathione-S-Trfase_C_sf"/>
</dbReference>
<evidence type="ECO:0000259" key="2">
    <source>
        <dbReference type="PROSITE" id="PS50405"/>
    </source>
</evidence>
<reference evidence="4" key="1">
    <citation type="journal article" date="2019" name="Int. J. Syst. Evol. Microbiol.">
        <title>The Global Catalogue of Microorganisms (GCM) 10K type strain sequencing project: providing services to taxonomists for standard genome sequencing and annotation.</title>
        <authorList>
            <consortium name="The Broad Institute Genomics Platform"/>
            <consortium name="The Broad Institute Genome Sequencing Center for Infectious Disease"/>
            <person name="Wu L."/>
            <person name="Ma J."/>
        </authorList>
    </citation>
    <scope>NUCLEOTIDE SEQUENCE [LARGE SCALE GENOMIC DNA]</scope>
    <source>
        <strain evidence="4">CGMCC 1.10759</strain>
    </source>
</reference>
<dbReference type="EMBL" id="JBHSDU010000001">
    <property type="protein sequence ID" value="MFC4308251.1"/>
    <property type="molecule type" value="Genomic_DNA"/>
</dbReference>
<dbReference type="InterPro" id="IPR036249">
    <property type="entry name" value="Thioredoxin-like_sf"/>
</dbReference>
<dbReference type="Pfam" id="PF13410">
    <property type="entry name" value="GST_C_2"/>
    <property type="match status" value="1"/>
</dbReference>
<keyword evidence="4" id="KW-1185">Reference proteome</keyword>
<feature type="domain" description="GST C-terminal" evidence="2">
    <location>
        <begin position="79"/>
        <end position="208"/>
    </location>
</feature>
<evidence type="ECO:0000313" key="3">
    <source>
        <dbReference type="EMBL" id="MFC4308251.1"/>
    </source>
</evidence>
<dbReference type="Gene3D" id="1.20.1050.10">
    <property type="match status" value="1"/>
</dbReference>
<dbReference type="InterPro" id="IPR010987">
    <property type="entry name" value="Glutathione-S-Trfase_C-like"/>
</dbReference>
<organism evidence="3 4">
    <name type="scientific">Steroidobacter flavus</name>
    <dbReference type="NCBI Taxonomy" id="1842136"/>
    <lineage>
        <taxon>Bacteria</taxon>
        <taxon>Pseudomonadati</taxon>
        <taxon>Pseudomonadota</taxon>
        <taxon>Gammaproteobacteria</taxon>
        <taxon>Steroidobacterales</taxon>
        <taxon>Steroidobacteraceae</taxon>
        <taxon>Steroidobacter</taxon>
    </lineage>
</organism>
<name>A0ABV8SKW7_9GAMM</name>
<dbReference type="PANTHER" id="PTHR43968:SF6">
    <property type="entry name" value="GLUTATHIONE S-TRANSFERASE OMEGA"/>
    <property type="match status" value="1"/>
</dbReference>
<protein>
    <submittedName>
        <fullName evidence="3">Glutathione S-transferase</fullName>
    </submittedName>
</protein>
<accession>A0ABV8SKW7</accession>
<dbReference type="PROSITE" id="PS50404">
    <property type="entry name" value="GST_NTER"/>
    <property type="match status" value="1"/>
</dbReference>
<sequence>MQAPLPILYSFRRCPYAIRARLALDVSDRTCEVREVALRDKPAEMLRVSPKGTVPVLIDTDGTVIEESLDVMLWALRRNDPERWLAPEREDFAAMVSLIRHFDENFKRHLDRYKYPNRFVDADAQFSRGEAVISLQLLEARLQSSSFLFGNRVALADMAIAPFVRQFSKVDPPWFASQPLPNTTRWLAAIVDSPRFVRIMRAHSSTSL</sequence>
<dbReference type="SUPFAM" id="SSF52833">
    <property type="entry name" value="Thioredoxin-like"/>
    <property type="match status" value="1"/>
</dbReference>
<evidence type="ECO:0000313" key="4">
    <source>
        <dbReference type="Proteomes" id="UP001595904"/>
    </source>
</evidence>
<dbReference type="Gene3D" id="3.40.30.10">
    <property type="entry name" value="Glutaredoxin"/>
    <property type="match status" value="1"/>
</dbReference>